<comment type="caution">
    <text evidence="2">The sequence shown here is derived from an EMBL/GenBank/DDBJ whole genome shotgun (WGS) entry which is preliminary data.</text>
</comment>
<protein>
    <submittedName>
        <fullName evidence="2">Uncharacterized protein</fullName>
    </submittedName>
</protein>
<reference evidence="2" key="1">
    <citation type="submission" date="2023-03" db="EMBL/GenBank/DDBJ databases">
        <title>Massive genome expansion in bonnet fungi (Mycena s.s.) driven by repeated elements and novel gene families across ecological guilds.</title>
        <authorList>
            <consortium name="Lawrence Berkeley National Laboratory"/>
            <person name="Harder C.B."/>
            <person name="Miyauchi S."/>
            <person name="Viragh M."/>
            <person name="Kuo A."/>
            <person name="Thoen E."/>
            <person name="Andreopoulos B."/>
            <person name="Lu D."/>
            <person name="Skrede I."/>
            <person name="Drula E."/>
            <person name="Henrissat B."/>
            <person name="Morin E."/>
            <person name="Kohler A."/>
            <person name="Barry K."/>
            <person name="LaButti K."/>
            <person name="Morin E."/>
            <person name="Salamov A."/>
            <person name="Lipzen A."/>
            <person name="Mereny Z."/>
            <person name="Hegedus B."/>
            <person name="Baldrian P."/>
            <person name="Stursova M."/>
            <person name="Weitz H."/>
            <person name="Taylor A."/>
            <person name="Grigoriev I.V."/>
            <person name="Nagy L.G."/>
            <person name="Martin F."/>
            <person name="Kauserud H."/>
        </authorList>
    </citation>
    <scope>NUCLEOTIDE SEQUENCE</scope>
    <source>
        <strain evidence="2">CBHHK067</strain>
    </source>
</reference>
<keyword evidence="3" id="KW-1185">Reference proteome</keyword>
<sequence>MTLASATYPQIPHEMMARMGRSYAKTAAAQGVVEGPAVTLGTSKAQPRIHSVSPEPKPRRQEHNRPRENSRRPGMVALNRSEPIVSAISVGTVAGNRVGDVEATMLFLRVRAQNNRRLKAEVAEFRKLFH</sequence>
<feature type="compositionally biased region" description="Basic and acidic residues" evidence="1">
    <location>
        <begin position="56"/>
        <end position="71"/>
    </location>
</feature>
<dbReference type="AlphaFoldDB" id="A0AAD7E2G4"/>
<accession>A0AAD7E2G4</accession>
<name>A0AAD7E2G4_MYCRO</name>
<evidence type="ECO:0000313" key="2">
    <source>
        <dbReference type="EMBL" id="KAJ7703511.1"/>
    </source>
</evidence>
<evidence type="ECO:0000256" key="1">
    <source>
        <dbReference type="SAM" id="MobiDB-lite"/>
    </source>
</evidence>
<proteinExistence type="predicted"/>
<dbReference type="Proteomes" id="UP001221757">
    <property type="component" value="Unassembled WGS sequence"/>
</dbReference>
<dbReference type="EMBL" id="JARKIE010000012">
    <property type="protein sequence ID" value="KAJ7703511.1"/>
    <property type="molecule type" value="Genomic_DNA"/>
</dbReference>
<feature type="region of interest" description="Disordered" evidence="1">
    <location>
        <begin position="38"/>
        <end position="77"/>
    </location>
</feature>
<organism evidence="2 3">
    <name type="scientific">Mycena rosella</name>
    <name type="common">Pink bonnet</name>
    <name type="synonym">Agaricus rosellus</name>
    <dbReference type="NCBI Taxonomy" id="1033263"/>
    <lineage>
        <taxon>Eukaryota</taxon>
        <taxon>Fungi</taxon>
        <taxon>Dikarya</taxon>
        <taxon>Basidiomycota</taxon>
        <taxon>Agaricomycotina</taxon>
        <taxon>Agaricomycetes</taxon>
        <taxon>Agaricomycetidae</taxon>
        <taxon>Agaricales</taxon>
        <taxon>Marasmiineae</taxon>
        <taxon>Mycenaceae</taxon>
        <taxon>Mycena</taxon>
    </lineage>
</organism>
<evidence type="ECO:0000313" key="3">
    <source>
        <dbReference type="Proteomes" id="UP001221757"/>
    </source>
</evidence>
<gene>
    <name evidence="2" type="ORF">B0H17DRAFT_1127147</name>
</gene>